<comment type="caution">
    <text evidence="2">The sequence shown here is derived from an EMBL/GenBank/DDBJ whole genome shotgun (WGS) entry which is preliminary data.</text>
</comment>
<feature type="compositionally biased region" description="Polar residues" evidence="1">
    <location>
        <begin position="164"/>
        <end position="179"/>
    </location>
</feature>
<feature type="region of interest" description="Disordered" evidence="1">
    <location>
        <begin position="27"/>
        <end position="86"/>
    </location>
</feature>
<feature type="region of interest" description="Disordered" evidence="1">
    <location>
        <begin position="111"/>
        <end position="179"/>
    </location>
</feature>
<keyword evidence="3" id="KW-1185">Reference proteome</keyword>
<gene>
    <name evidence="2" type="ORF">Dda_2331</name>
</gene>
<sequence length="179" mass="19542">MRLHEGRRRSKVKVRVLSAAVTRLPALDRSPGSINRPVPRGKTAGGSESGSIWWDSRGDEGEWQKLREPSSRDRVGRRARGSNGVERQLKAVVSMAIDIRRSAATLVVVTSGRRAASGQAARRPGAAGRQPPRKTHPNGTSTTQQQPTHFHERDSHAAQPLRQPGQSPQTRSRTLAGND</sequence>
<feature type="compositionally biased region" description="Low complexity" evidence="1">
    <location>
        <begin position="111"/>
        <end position="130"/>
    </location>
</feature>
<dbReference type="Proteomes" id="UP001221413">
    <property type="component" value="Unassembled WGS sequence"/>
</dbReference>
<accession>A0AAD6J5P9</accession>
<dbReference type="EMBL" id="JAQGDS010000002">
    <property type="protein sequence ID" value="KAJ6263760.1"/>
    <property type="molecule type" value="Genomic_DNA"/>
</dbReference>
<reference evidence="2" key="1">
    <citation type="submission" date="2023-01" db="EMBL/GenBank/DDBJ databases">
        <title>The chitinases involved in constricting ring structure development in the nematode-trapping fungus Drechslerella dactyloides.</title>
        <authorList>
            <person name="Wang R."/>
            <person name="Zhang L."/>
            <person name="Tang P."/>
            <person name="Li S."/>
            <person name="Liang L."/>
        </authorList>
    </citation>
    <scope>NUCLEOTIDE SEQUENCE</scope>
    <source>
        <strain evidence="2">YMF1.00031</strain>
    </source>
</reference>
<protein>
    <submittedName>
        <fullName evidence="2">Uncharacterized protein</fullName>
    </submittedName>
</protein>
<evidence type="ECO:0000313" key="2">
    <source>
        <dbReference type="EMBL" id="KAJ6263760.1"/>
    </source>
</evidence>
<feature type="compositionally biased region" description="Polar residues" evidence="1">
    <location>
        <begin position="137"/>
        <end position="148"/>
    </location>
</feature>
<organism evidence="2 3">
    <name type="scientific">Drechslerella dactyloides</name>
    <name type="common">Nematode-trapping fungus</name>
    <name type="synonym">Arthrobotrys dactyloides</name>
    <dbReference type="NCBI Taxonomy" id="74499"/>
    <lineage>
        <taxon>Eukaryota</taxon>
        <taxon>Fungi</taxon>
        <taxon>Dikarya</taxon>
        <taxon>Ascomycota</taxon>
        <taxon>Pezizomycotina</taxon>
        <taxon>Orbiliomycetes</taxon>
        <taxon>Orbiliales</taxon>
        <taxon>Orbiliaceae</taxon>
        <taxon>Drechslerella</taxon>
    </lineage>
</organism>
<dbReference type="AlphaFoldDB" id="A0AAD6J5P9"/>
<feature type="compositionally biased region" description="Basic and acidic residues" evidence="1">
    <location>
        <begin position="56"/>
        <end position="76"/>
    </location>
</feature>
<evidence type="ECO:0000256" key="1">
    <source>
        <dbReference type="SAM" id="MobiDB-lite"/>
    </source>
</evidence>
<name>A0AAD6J5P9_DREDA</name>
<proteinExistence type="predicted"/>
<evidence type="ECO:0000313" key="3">
    <source>
        <dbReference type="Proteomes" id="UP001221413"/>
    </source>
</evidence>